<dbReference type="Proteomes" id="UP000249334">
    <property type="component" value="Unassembled WGS sequence"/>
</dbReference>
<evidence type="ECO:0000313" key="1">
    <source>
        <dbReference type="EMBL" id="RAN92645.1"/>
    </source>
</evidence>
<keyword evidence="2" id="KW-1185">Reference proteome</keyword>
<sequence length="94" mass="10503">MIVTVTPTIGDGTVVRWYYTESDAEQPGIEPVISASRNGVRIGVFFHQLPDGLFATAQETYEQLRRDSNADVKHLATHRRRNLFGPLEPVPPTP</sequence>
<accession>A0ABX9CAD0</accession>
<dbReference type="RefSeq" id="WP_146755547.1">
    <property type="nucleotide sequence ID" value="NZ_PXXW01000055.1"/>
</dbReference>
<proteinExistence type="predicted"/>
<organism evidence="1 2">
    <name type="scientific">Micromonospora saelicesensis</name>
    <dbReference type="NCBI Taxonomy" id="285676"/>
    <lineage>
        <taxon>Bacteria</taxon>
        <taxon>Bacillati</taxon>
        <taxon>Actinomycetota</taxon>
        <taxon>Actinomycetes</taxon>
        <taxon>Micromonosporales</taxon>
        <taxon>Micromonosporaceae</taxon>
        <taxon>Micromonospora</taxon>
    </lineage>
</organism>
<name>A0ABX9CAD0_9ACTN</name>
<protein>
    <submittedName>
        <fullName evidence="1">Uncharacterized protein</fullName>
    </submittedName>
</protein>
<dbReference type="EMBL" id="PXXW01000055">
    <property type="protein sequence ID" value="RAN92645.1"/>
    <property type="molecule type" value="Genomic_DNA"/>
</dbReference>
<comment type="caution">
    <text evidence="1">The sequence shown here is derived from an EMBL/GenBank/DDBJ whole genome shotgun (WGS) entry which is preliminary data.</text>
</comment>
<evidence type="ECO:0000313" key="2">
    <source>
        <dbReference type="Proteomes" id="UP000249334"/>
    </source>
</evidence>
<gene>
    <name evidence="1" type="ORF">GAR05_06137</name>
</gene>
<reference evidence="1 2" key="1">
    <citation type="submission" date="2018-03" db="EMBL/GenBank/DDBJ databases">
        <title>Genomic framework for the identification of Micromonospora saelicesensis and Micromonospora noduli.</title>
        <authorList>
            <person name="Riesco R."/>
            <person name="Trujillo M.E."/>
        </authorList>
    </citation>
    <scope>NUCLEOTIDE SEQUENCE [LARGE SCALE GENOMIC DNA]</scope>
    <source>
        <strain evidence="1 2">GAR05</strain>
    </source>
</reference>